<reference evidence="3" key="1">
    <citation type="submission" date="2022-11" db="EMBL/GenBank/DDBJ databases">
        <authorList>
            <person name="Mo P."/>
        </authorList>
    </citation>
    <scope>NUCLEOTIDE SEQUENCE</scope>
    <source>
        <strain evidence="3">HUAS 11-8</strain>
    </source>
</reference>
<dbReference type="InterPro" id="IPR029058">
    <property type="entry name" value="AB_hydrolase_fold"/>
</dbReference>
<dbReference type="Pfam" id="PF07859">
    <property type="entry name" value="Abhydrolase_3"/>
    <property type="match status" value="1"/>
</dbReference>
<dbReference type="PANTHER" id="PTHR48081:SF8">
    <property type="entry name" value="ALPHA_BETA HYDROLASE FOLD-3 DOMAIN-CONTAINING PROTEIN-RELATED"/>
    <property type="match status" value="1"/>
</dbReference>
<proteinExistence type="predicted"/>
<dbReference type="RefSeq" id="WP_268757595.1">
    <property type="nucleotide sequence ID" value="NZ_CP113836.1"/>
</dbReference>
<evidence type="ECO:0000259" key="2">
    <source>
        <dbReference type="PROSITE" id="PS50073"/>
    </source>
</evidence>
<dbReference type="InterPro" id="IPR013094">
    <property type="entry name" value="AB_hydrolase_3"/>
</dbReference>
<evidence type="ECO:0000313" key="4">
    <source>
        <dbReference type="Proteomes" id="UP001163203"/>
    </source>
</evidence>
<protein>
    <submittedName>
        <fullName evidence="3">Alpha/beta hydrolase</fullName>
    </submittedName>
</protein>
<evidence type="ECO:0000313" key="3">
    <source>
        <dbReference type="EMBL" id="WAL67491.1"/>
    </source>
</evidence>
<evidence type="ECO:0000256" key="1">
    <source>
        <dbReference type="ARBA" id="ARBA00022801"/>
    </source>
</evidence>
<dbReference type="PANTHER" id="PTHR48081">
    <property type="entry name" value="AB HYDROLASE SUPERFAMILY PROTEIN C4A8.06C"/>
    <property type="match status" value="1"/>
</dbReference>
<dbReference type="PROSITE" id="PS50073">
    <property type="entry name" value="COPPER_FIST_2"/>
    <property type="match status" value="1"/>
</dbReference>
<accession>A0ABY7B5Q1</accession>
<dbReference type="InterPro" id="IPR001083">
    <property type="entry name" value="Cu_fist_DNA-bd_dom"/>
</dbReference>
<keyword evidence="4" id="KW-1185">Reference proteome</keyword>
<organism evidence="3 4">
    <name type="scientific">Amycolatopsis cynarae</name>
    <dbReference type="NCBI Taxonomy" id="2995223"/>
    <lineage>
        <taxon>Bacteria</taxon>
        <taxon>Bacillati</taxon>
        <taxon>Actinomycetota</taxon>
        <taxon>Actinomycetes</taxon>
        <taxon>Pseudonocardiales</taxon>
        <taxon>Pseudonocardiaceae</taxon>
        <taxon>Amycolatopsis</taxon>
    </lineage>
</organism>
<dbReference type="Proteomes" id="UP001163203">
    <property type="component" value="Chromosome"/>
</dbReference>
<dbReference type="InterPro" id="IPR050300">
    <property type="entry name" value="GDXG_lipolytic_enzyme"/>
</dbReference>
<keyword evidence="1 3" id="KW-0378">Hydrolase</keyword>
<dbReference type="Gene3D" id="3.40.50.1820">
    <property type="entry name" value="alpha/beta hydrolase"/>
    <property type="match status" value="1"/>
</dbReference>
<dbReference type="SUPFAM" id="SSF53474">
    <property type="entry name" value="alpha/beta-Hydrolases"/>
    <property type="match status" value="1"/>
</dbReference>
<sequence>MSTSLRARALIASMWLTRRKQTFADIGKLYESIESRQRPENARPPATVRRHLSVECEEIHGRPVYTLRPRGRPSSRHVLYLHGGAYVHQIQRDHWSFLSRLVRATGCTATAPLYPLAPNHHYDDTIALVEAVYKEKLGGVAPQDQILMGDSAGGALSLVLARKLRDEGRPQPREIVMISPWLDVTLADPDQLDHDRHDPYLAIPGLREAGRLYAGSLDPDDPLVSPLHGDLRGLGALTVFVGTRDVLLSDARRLRAKAAAQGVPLEYHEYPGMFHAWVIAGIPEAKRAGSLIAEIVQRGAR</sequence>
<gene>
    <name evidence="3" type="ORF">ORV05_06840</name>
</gene>
<feature type="domain" description="Copper-fist" evidence="2">
    <location>
        <begin position="48"/>
        <end position="74"/>
    </location>
</feature>
<dbReference type="EMBL" id="CP113836">
    <property type="protein sequence ID" value="WAL67491.1"/>
    <property type="molecule type" value="Genomic_DNA"/>
</dbReference>
<dbReference type="GO" id="GO:0016787">
    <property type="term" value="F:hydrolase activity"/>
    <property type="evidence" value="ECO:0007669"/>
    <property type="project" value="UniProtKB-KW"/>
</dbReference>
<name>A0ABY7B5Q1_9PSEU</name>